<dbReference type="OrthoDB" id="7019976at2"/>
<dbReference type="SUPFAM" id="SSF53448">
    <property type="entry name" value="Nucleotide-diphospho-sugar transferases"/>
    <property type="match status" value="1"/>
</dbReference>
<evidence type="ECO:0000313" key="4">
    <source>
        <dbReference type="EMBL" id="THG88593.1"/>
    </source>
</evidence>
<dbReference type="Pfam" id="PF00535">
    <property type="entry name" value="Glycos_transf_2"/>
    <property type="match status" value="1"/>
</dbReference>
<reference evidence="4 6" key="2">
    <citation type="submission" date="2014-01" db="EMBL/GenBank/DDBJ databases">
        <title>Draft genome sequencing of Bacillus alcalophilus CGMCC 1.3604.</title>
        <authorList>
            <person name="Yang J."/>
            <person name="Diao L."/>
            <person name="Yang S."/>
        </authorList>
    </citation>
    <scope>NUCLEOTIDE SEQUENCE [LARGE SCALE GENOMIC DNA]</scope>
    <source>
        <strain evidence="4 6">CGMCC 1.3604</strain>
    </source>
</reference>
<dbReference type="EMBL" id="JALP01000362">
    <property type="protein sequence ID" value="THG88593.1"/>
    <property type="molecule type" value="Genomic_DNA"/>
</dbReference>
<protein>
    <submittedName>
        <fullName evidence="3">Glycosyl transferase family 2</fullName>
    </submittedName>
</protein>
<keyword evidence="3" id="KW-0808">Transferase</keyword>
<dbReference type="RefSeq" id="WP_003322026.1">
    <property type="nucleotide sequence ID" value="NZ_ALPT02000043.1"/>
</dbReference>
<dbReference type="Proteomes" id="UP000297014">
    <property type="component" value="Unassembled WGS sequence"/>
</dbReference>
<dbReference type="PANTHER" id="PTHR43630">
    <property type="entry name" value="POLY-BETA-1,6-N-ACETYL-D-GLUCOSAMINE SYNTHASE"/>
    <property type="match status" value="1"/>
</dbReference>
<gene>
    <name evidence="4" type="ORF">AJ85_02125</name>
    <name evidence="3" type="ORF">BALCAV_0213420</name>
</gene>
<dbReference type="STRING" id="1218173.BALCAV_0213420"/>
<evidence type="ECO:0000313" key="3">
    <source>
        <dbReference type="EMBL" id="KGA96887.1"/>
    </source>
</evidence>
<dbReference type="InterPro" id="IPR029044">
    <property type="entry name" value="Nucleotide-diphossugar_trans"/>
</dbReference>
<reference evidence="3 5" key="1">
    <citation type="journal article" date="2014" name="Genome Announc.">
        <title>Draft Genome Sequence of Bacillus alcalophilus AV1934, a Classic Alkaliphile Isolated from Human Feces in 1934.</title>
        <authorList>
            <person name="Attie O."/>
            <person name="Jayaprakash A."/>
            <person name="Shah H."/>
            <person name="Paulsen I.T."/>
            <person name="Morino M."/>
            <person name="Takahashi Y."/>
            <person name="Narumi I."/>
            <person name="Sachidanandam R."/>
            <person name="Satoh K."/>
            <person name="Ito M."/>
            <person name="Krulwich T.A."/>
        </authorList>
    </citation>
    <scope>NUCLEOTIDE SEQUENCE [LARGE SCALE GENOMIC DNA]</scope>
    <source>
        <strain evidence="3 5">AV1934</strain>
    </source>
</reference>
<feature type="domain" description="Glycosyltransferase 2-like" evidence="1">
    <location>
        <begin position="585"/>
        <end position="727"/>
    </location>
</feature>
<sequence length="911" mass="107486">MNKDSINQRINTLEKLKQKTKNDLINDIEDYLKERKNDKEYKQKLKQIKQLDYQVDNNPLNRKKEVNIERANYLSKLTREHDGNFFKEIKPLLDELPESNGSRYYQKMKVNIGIISDEFLYHSFEGQANFIYITRDNYKEYVNKLDIFLLVTTWKGLDLSWKGLGNPNIRRHRNDMDKIIKLYKDNGIKTVFYSKEDPVNYEIFIELAKKCDYIFTTAIEKVEDYKRDCKNPNVNVLSFGINPTIHNPIGINKFVKRKEVLFAGSWYNKYPKRQEETKMLFDGVVESKNKLKIIDRNFNLKLEQYFFPEKYIEYISPAIDHVYLQKLHKLFNYSLNLNSVKNSETMFANRVYELQALGNILISNYNTGINNLFPNVHLVHDKNEVGEIINNISEDELYKQQILGIRRVMSKETTYQRLEEMFSAIGFSYNKVERRIAVVVKAKTEKLLKMYNSQTLLQKDLILMSDFTEETKNHYDFIAFFNDEYNYDEFYLEDMINGFKYTDVDYVTKNSYYLDGVLQEGIEHDYVDVIKDKYQTVFWTSAFTVNEFIEMERNIPRANGYSIDRYNLEMGTNKVTQEIKPYKLSVIIPTYNNGDHLMSKCFNSLKRSSIFSDMEIIIVDDGSTDGYTPKIISSLTKQYPNIKSYFFDDNGSGSASRPRNKGFDISTAPYITYLDPDNEAINNGYSQLLKTVESNDYDMVVGNMLRVSDDLLSFNYYKTVYYFNDKKDVLTSDKGEFLKRSSFKAMSIQALIVKREVIFDNRLKMIEGAVGQDTLFFQELLLNSSKVKAINLDIHIYYAAVSGSAVNSVGISFFQKYFIMEEGRVKELKKYNLLESYIDIRFEYYFDNWYLNKLKRVSKKELKECVEILCGIYNLYEQRFEPKEAHLVTFSNLCKNKDYERIIEEFVENKL</sequence>
<dbReference type="PANTHER" id="PTHR43630:SF2">
    <property type="entry name" value="GLYCOSYLTRANSFERASE"/>
    <property type="match status" value="1"/>
</dbReference>
<dbReference type="eggNOG" id="COG1216">
    <property type="taxonomic scope" value="Bacteria"/>
</dbReference>
<evidence type="ECO:0000259" key="1">
    <source>
        <dbReference type="Pfam" id="PF00535"/>
    </source>
</evidence>
<evidence type="ECO:0000259" key="2">
    <source>
        <dbReference type="Pfam" id="PF13524"/>
    </source>
</evidence>
<proteinExistence type="predicted"/>
<dbReference type="GO" id="GO:0016740">
    <property type="term" value="F:transferase activity"/>
    <property type="evidence" value="ECO:0007669"/>
    <property type="project" value="UniProtKB-KW"/>
</dbReference>
<feature type="domain" description="Spore protein YkvP/CgeB glycosyl transferase-like" evidence="2">
    <location>
        <begin position="332"/>
        <end position="421"/>
    </location>
</feature>
<dbReference type="Proteomes" id="UP000002754">
    <property type="component" value="Unassembled WGS sequence"/>
</dbReference>
<comment type="caution">
    <text evidence="3">The sequence shown here is derived from an EMBL/GenBank/DDBJ whole genome shotgun (WGS) entry which is preliminary data.</text>
</comment>
<accession>A0A094YTT5</accession>
<dbReference type="EMBL" id="ALPT02000043">
    <property type="protein sequence ID" value="KGA96887.1"/>
    <property type="molecule type" value="Genomic_DNA"/>
</dbReference>
<evidence type="ECO:0000313" key="6">
    <source>
        <dbReference type="Proteomes" id="UP000297014"/>
    </source>
</evidence>
<dbReference type="InterPro" id="IPR001173">
    <property type="entry name" value="Glyco_trans_2-like"/>
</dbReference>
<dbReference type="AlphaFoldDB" id="A0A094YTT5"/>
<name>A0A094YTT5_ALKAL</name>
<dbReference type="Gene3D" id="3.90.550.10">
    <property type="entry name" value="Spore Coat Polysaccharide Biosynthesis Protein SpsA, Chain A"/>
    <property type="match status" value="1"/>
</dbReference>
<organism evidence="3 5">
    <name type="scientific">Alkalihalobacillus alcalophilus ATCC 27647 = CGMCC 1.3604</name>
    <dbReference type="NCBI Taxonomy" id="1218173"/>
    <lineage>
        <taxon>Bacteria</taxon>
        <taxon>Bacillati</taxon>
        <taxon>Bacillota</taxon>
        <taxon>Bacilli</taxon>
        <taxon>Bacillales</taxon>
        <taxon>Bacillaceae</taxon>
        <taxon>Alkalihalobacillus</taxon>
    </lineage>
</organism>
<evidence type="ECO:0000313" key="5">
    <source>
        <dbReference type="Proteomes" id="UP000002754"/>
    </source>
</evidence>
<dbReference type="InterPro" id="IPR055259">
    <property type="entry name" value="YkvP/CgeB_Glyco_trans-like"/>
</dbReference>
<dbReference type="Pfam" id="PF13524">
    <property type="entry name" value="Glyco_trans_1_2"/>
    <property type="match status" value="1"/>
</dbReference>
<keyword evidence="5" id="KW-1185">Reference proteome</keyword>
<dbReference type="CDD" id="cd00761">
    <property type="entry name" value="Glyco_tranf_GTA_type"/>
    <property type="match status" value="1"/>
</dbReference>
<dbReference type="eggNOG" id="COG4641">
    <property type="taxonomic scope" value="Bacteria"/>
</dbReference>